<accession>A0AAU9DC37</accession>
<dbReference type="EMBL" id="AP026802">
    <property type="protein sequence ID" value="BDR58367.1"/>
    <property type="molecule type" value="Genomic_DNA"/>
</dbReference>
<dbReference type="Proteomes" id="UP001321861">
    <property type="component" value="Chromosome"/>
</dbReference>
<evidence type="ECO:0000313" key="1">
    <source>
        <dbReference type="EMBL" id="BDR58367.1"/>
    </source>
</evidence>
<sequence length="196" mass="22384">MTFPDVMRDFGKKTIGLHTPEELSREIKKEYDWNSVLVAGNVEESIKRLSEEISDEFKKVDYFLIPDSANIKDKNEGIDSDIIQKFNGIVYDYNSYKVKNGTTRFLGNLPIETMNGFVLTDRFQMTSIENLYSVGSVSTVLSGVAAAIYSGQIAAMDIGRKFDRKTKADPSGRFPFIPRESFWNESWQSKIKKYDD</sequence>
<dbReference type="AlphaFoldDB" id="A0AAU9DC37"/>
<dbReference type="Gene3D" id="3.50.50.60">
    <property type="entry name" value="FAD/NAD(P)-binding domain"/>
    <property type="match status" value="2"/>
</dbReference>
<name>A0AAU9DC37_9LACO</name>
<dbReference type="InterPro" id="IPR036188">
    <property type="entry name" value="FAD/NAD-bd_sf"/>
</dbReference>
<dbReference type="SUPFAM" id="SSF51905">
    <property type="entry name" value="FAD/NAD(P)-binding domain"/>
    <property type="match status" value="1"/>
</dbReference>
<organism evidence="1 2">
    <name type="scientific">Xylocopilactobacillus apicola</name>
    <dbReference type="NCBI Taxonomy" id="2932184"/>
    <lineage>
        <taxon>Bacteria</taxon>
        <taxon>Bacillati</taxon>
        <taxon>Bacillota</taxon>
        <taxon>Bacilli</taxon>
        <taxon>Lactobacillales</taxon>
        <taxon>Lactobacillaceae</taxon>
        <taxon>Xylocopilactobacillus</taxon>
    </lineage>
</organism>
<gene>
    <name evidence="1" type="ORF">XA3_08080</name>
</gene>
<evidence type="ECO:0008006" key="3">
    <source>
        <dbReference type="Google" id="ProtNLM"/>
    </source>
</evidence>
<reference evidence="1 2" key="1">
    <citation type="journal article" date="2023" name="Microbiol. Spectr.">
        <title>Symbiosis of Carpenter Bees with Uncharacterized Lactic Acid Bacteria Showing NAD Auxotrophy.</title>
        <authorList>
            <person name="Kawasaki S."/>
            <person name="Ozawa K."/>
            <person name="Mori T."/>
            <person name="Yamamoto A."/>
            <person name="Ito M."/>
            <person name="Ohkuma M."/>
            <person name="Sakamoto M."/>
            <person name="Matsutani M."/>
        </authorList>
    </citation>
    <scope>NUCLEOTIDE SEQUENCE [LARGE SCALE GENOMIC DNA]</scope>
    <source>
        <strain evidence="1 2">XA3</strain>
    </source>
</reference>
<dbReference type="KEGG" id="xap:XA3_08080"/>
<protein>
    <recommendedName>
        <fullName evidence="3">FAD dependent oxidoreductase</fullName>
    </recommendedName>
</protein>
<keyword evidence="2" id="KW-1185">Reference proteome</keyword>
<proteinExistence type="predicted"/>
<evidence type="ECO:0000313" key="2">
    <source>
        <dbReference type="Proteomes" id="UP001321861"/>
    </source>
</evidence>